<sequence length="441" mass="49585">MGKYKSTSQKKKEKAQCKEDVARQVLVFQSVQRDPIFCDLLLRTVSADGEYAAVYHIFKHHWLDGTLKLEQTGEVFGVLLAWAGEDATKPNLSKMFRDVISKRHGTQEEYHRNKCMLLNEALLNAGVFDRKEFLWGLLTCFICRLSTPYPPPHKYAAENGDVAARNFKFVYDCSLPDQRISRKYMFNIDISKLSYDVDVDESIILEDGDGPFLVVIRNACKRLDVVSFVDDIIKEVVDTEVLPRTPLDINDTLSVVFVGSKRPSVKELAKMFRVRKGKILSFLLWLKVNNHLYSNIPIDYESVGLYPEDGFLPGLDERLLHDTELDSAQLFDEETAGFSDHPAALLSGTLPAEIVPMLEEMGVSNPESTRMPGRAFKAIALKNLSAGLMGDSTLPDLVIRRSDTAVPEYNNPSLMPGMFPTLFPLGIGGFEEKTQATLISF</sequence>
<protein>
    <recommendedName>
        <fullName evidence="1">DUF6570 domain-containing protein</fullName>
    </recommendedName>
</protein>
<dbReference type="InterPro" id="IPR046700">
    <property type="entry name" value="DUF6570"/>
</dbReference>
<evidence type="ECO:0000259" key="1">
    <source>
        <dbReference type="Pfam" id="PF20209"/>
    </source>
</evidence>
<dbReference type="EMBL" id="JABXXO010000009">
    <property type="protein sequence ID" value="KAF7770953.1"/>
    <property type="molecule type" value="Genomic_DNA"/>
</dbReference>
<comment type="caution">
    <text evidence="2">The sequence shown here is derived from an EMBL/GenBank/DDBJ whole genome shotgun (WGS) entry which is preliminary data.</text>
</comment>
<dbReference type="Pfam" id="PF20209">
    <property type="entry name" value="DUF6570"/>
    <property type="match status" value="1"/>
</dbReference>
<dbReference type="AlphaFoldDB" id="A0A8H7F0G1"/>
<gene>
    <name evidence="2" type="ORF">Agabi119p4_6927</name>
</gene>
<feature type="domain" description="DUF6570" evidence="1">
    <location>
        <begin position="223"/>
        <end position="302"/>
    </location>
</feature>
<proteinExistence type="predicted"/>
<evidence type="ECO:0000313" key="3">
    <source>
        <dbReference type="Proteomes" id="UP000629468"/>
    </source>
</evidence>
<accession>A0A8H7F0G1</accession>
<organism evidence="2 3">
    <name type="scientific">Agaricus bisporus var. burnettii</name>
    <dbReference type="NCBI Taxonomy" id="192524"/>
    <lineage>
        <taxon>Eukaryota</taxon>
        <taxon>Fungi</taxon>
        <taxon>Dikarya</taxon>
        <taxon>Basidiomycota</taxon>
        <taxon>Agaricomycotina</taxon>
        <taxon>Agaricomycetes</taxon>
        <taxon>Agaricomycetidae</taxon>
        <taxon>Agaricales</taxon>
        <taxon>Agaricineae</taxon>
        <taxon>Agaricaceae</taxon>
        <taxon>Agaricus</taxon>
    </lineage>
</organism>
<reference evidence="2 3" key="1">
    <citation type="journal article" name="Sci. Rep.">
        <title>Telomere-to-telomere assembled and centromere annotated genomes of the two main subspecies of the button mushroom Agaricus bisporus reveal especially polymorphic chromosome ends.</title>
        <authorList>
            <person name="Sonnenberg A.S.M."/>
            <person name="Sedaghat-Telgerd N."/>
            <person name="Lavrijssen B."/>
            <person name="Ohm R.A."/>
            <person name="Hendrickx P.M."/>
            <person name="Scholtmeijer K."/>
            <person name="Baars J.J.P."/>
            <person name="van Peer A."/>
        </authorList>
    </citation>
    <scope>NUCLEOTIDE SEQUENCE [LARGE SCALE GENOMIC DNA]</scope>
    <source>
        <strain evidence="2 3">H119_p4</strain>
    </source>
</reference>
<evidence type="ECO:0000313" key="2">
    <source>
        <dbReference type="EMBL" id="KAF7770953.1"/>
    </source>
</evidence>
<dbReference type="Proteomes" id="UP000629468">
    <property type="component" value="Unassembled WGS sequence"/>
</dbReference>
<name>A0A8H7F0G1_AGABI</name>